<dbReference type="GO" id="GO:0046854">
    <property type="term" value="P:phosphatidylinositol phosphate biosynthetic process"/>
    <property type="evidence" value="ECO:0007669"/>
    <property type="project" value="TreeGrafter"/>
</dbReference>
<reference evidence="6 7" key="1">
    <citation type="journal article" date="2024" name="bioRxiv">
        <title>Comparative genomics of Cryptococcus and Kwoniella reveals pathogenesis evolution and contrasting karyotype dynamics via intercentromeric recombination or chromosome fusion.</title>
        <authorList>
            <person name="Coelho M.A."/>
            <person name="David-Palma M."/>
            <person name="Shea T."/>
            <person name="Bowers K."/>
            <person name="McGinley-Smith S."/>
            <person name="Mohammad A.W."/>
            <person name="Gnirke A."/>
            <person name="Yurkov A.M."/>
            <person name="Nowrousian M."/>
            <person name="Sun S."/>
            <person name="Cuomo C.A."/>
            <person name="Heitman J."/>
        </authorList>
    </citation>
    <scope>NUCLEOTIDE SEQUENCE [LARGE SCALE GENOMIC DNA]</scope>
    <source>
        <strain evidence="6 7">CBS 13917</strain>
    </source>
</reference>
<dbReference type="SUPFAM" id="SSF56104">
    <property type="entry name" value="SAICAR synthase-like"/>
    <property type="match status" value="1"/>
</dbReference>
<dbReference type="GO" id="GO:0000329">
    <property type="term" value="C:fungal-type vacuole membrane"/>
    <property type="evidence" value="ECO:0007669"/>
    <property type="project" value="TreeGrafter"/>
</dbReference>
<dbReference type="InterPro" id="IPR002498">
    <property type="entry name" value="PInositol-4-P-4/5-kinase_core"/>
</dbReference>
<keyword evidence="7" id="KW-1185">Reference proteome</keyword>
<feature type="compositionally biased region" description="Low complexity" evidence="4">
    <location>
        <begin position="1279"/>
        <end position="1290"/>
    </location>
</feature>
<dbReference type="GeneID" id="92178431"/>
<dbReference type="InterPro" id="IPR027484">
    <property type="entry name" value="PInositol-4-P-5-kinase_N"/>
</dbReference>
<feature type="compositionally biased region" description="Pro residues" evidence="4">
    <location>
        <begin position="23"/>
        <end position="41"/>
    </location>
</feature>
<keyword evidence="3" id="KW-0418">Kinase</keyword>
<feature type="compositionally biased region" description="Basic and acidic residues" evidence="4">
    <location>
        <begin position="597"/>
        <end position="608"/>
    </location>
</feature>
<dbReference type="InterPro" id="IPR044769">
    <property type="entry name" value="PIKfyve_PIPKc"/>
</dbReference>
<dbReference type="Proteomes" id="UP001388673">
    <property type="component" value="Unassembled WGS sequence"/>
</dbReference>
<feature type="region of interest" description="Disordered" evidence="4">
    <location>
        <begin position="71"/>
        <end position="90"/>
    </location>
</feature>
<evidence type="ECO:0000256" key="3">
    <source>
        <dbReference type="PROSITE-ProRule" id="PRU00781"/>
    </source>
</evidence>
<dbReference type="RefSeq" id="XP_066805500.1">
    <property type="nucleotide sequence ID" value="XM_066944299.1"/>
</dbReference>
<dbReference type="Gene3D" id="3.30.800.10">
    <property type="entry name" value="Phosphatidylinositol Phosphate Kinase II Beta"/>
    <property type="match status" value="1"/>
</dbReference>
<feature type="region of interest" description="Disordered" evidence="4">
    <location>
        <begin position="1279"/>
        <end position="1300"/>
    </location>
</feature>
<dbReference type="EMBL" id="JBCAWK010000002">
    <property type="protein sequence ID" value="KAK8866021.1"/>
    <property type="molecule type" value="Genomic_DNA"/>
</dbReference>
<evidence type="ECO:0000313" key="6">
    <source>
        <dbReference type="EMBL" id="KAK8866021.1"/>
    </source>
</evidence>
<feature type="compositionally biased region" description="Polar residues" evidence="4">
    <location>
        <begin position="1230"/>
        <end position="1247"/>
    </location>
</feature>
<dbReference type="CDD" id="cd17300">
    <property type="entry name" value="PIPKc_PIKfyve"/>
    <property type="match status" value="1"/>
</dbReference>
<sequence length="1665" mass="182802">MSHPDDSEAPAPTSSSRSASPSKPLPDDPFPPRSTSPPLPPRKNAFGLPPSYLRHLRRLLHQWLEQQIRTEEDGLPRGGRGRSGEEEEHLWSDETVLNFEKAIWEGAVIPQLNSDRRNGKNLLDLDLNAWVPASAKRKRLWKEEMIKQRHAGGTEDSRTAKATKDTVRSGASAHVRNDTDAVPREGRLTVPATPPYSADLSISPSRMSSRTSSMSSFLPPERRRDAAGIPDSPGQGEGRATDENEEGDDQKAWCEVITALKGFQELSLDKRDEWEVINDDVPSASTVQPDLPGAFPQLSNLDYQSRSVDLLQPTASSSRTQFSELGLPVPSAATVTAAGAHYNIVKPVFCLHFLGPLSHIIGGLGTRRKESIGASSTGSIGSSGGKRWWGGSGGRWSDITVGPGLINDQILEIDFFEGEFVLPTSPSPNSQSVTERRSRAAMRKRKSVLNTFLSSPAPSVEDTTITSDSEVDESQGNVENFSSTWSGTQRSTIRTAPGSWSKIISGADDDIPRDQVADGQVMIVGGTMVIKGVTKDIERRALENVLKLVLYTIQTMTIELDLLDAFRVTREPDDPPLPPKPTFDMTLTSNLSSETRQSSDLRHENSLKDREKSKGFFQRLGMESKVVWDGLLGKRRSSTSQDRQASANAALTQSAVLPLPASLALSTTPGLVFPMPPLLLRVKEEDRVRREKAQQEISEEPLSAHDGLPTSVTSGLLTPHRGPGLTSHSIRGRALGYRLGGDVRAGLGALTSGIDTFDGWIGLQRLDTLYCVGGINDGTEGVEQGIRICHKPKLVTFVFWDAEQDQSIKEFAQDLTEELSEDTMICPRSGCTVPELEHIRWWIHAGQRLGIKVESTDAEEGATEVWVKCKQCGSTSGPRPLGSVAKNHSWGKFLELIFYTELLQPSHLCDHAPSTNDIIHFLRVEKNILSFSVDPRKPGKESVALAMEGSARKSTKEERVVRMRKDIDDYFSCMGERLAVLRHKLHVDEASHSTEDEEAETSKSSSQGHKAELLAVLTAELEHTHSALHELLLSTPAGQVNDVRRQFVQKTLNSSRKITNWQKTYGIEESFDDVPLRVPEYVSDATVHTIPGSAILVRENEPSSLIAHTLSSLAYFTELANGGKSLASDEPIAGSGKTPVAHSKNGLDEESTSETWIIKVKRLDHPRDRLSLRTSKVKKNEFSTPLTSRLPMSLTPQAPSTKLSLQQVEGSLTTAATQEPPSEKPKQPVLSKSESGATTLHQTPPNMTRRLTNEISVSAPPPSAFRPTGSVSSTAIASKSTSASAASTVTPETPEAWGSVTSSVRNSFNQLLKIGSDVGETMGSIRVKGTDRPLSKFIDPLGLMSPTGNDPASTDERPHIEFRYTLGSRLKLSCTVYYATAFDSLRRRCAIDKSLVTSLERTDVWDAQGGKSKASFFMTKDKRYIVKELVSKWHVSDPQAMLDIAPAYLEHLAGTHNRATSLAKIVGFYNVRIDDLQSGTRKQLDLLVMENIFYKQTISKTFDLKGIESRKVTKVKVESEGKADATSGSVTLFDGDWLESMQKGLILLQPHAKRILAEAISLDTRFLSSQSIMDYSLLLGLDETRKEIVVGLVDAIGSYDFFKTIESRGKMVINRGGEVTIIPPDQYRERFENALKQYFIACPDKWTKTTRRGRGSVQSGVPAVL</sequence>
<keyword evidence="2 3" id="KW-0067">ATP-binding</keyword>
<feature type="domain" description="PIPK" evidence="5">
    <location>
        <begin position="1306"/>
        <end position="1639"/>
    </location>
</feature>
<dbReference type="PANTHER" id="PTHR45748">
    <property type="entry name" value="1-PHOSPHATIDYLINOSITOL 3-PHOSPHATE 5-KINASE-RELATED"/>
    <property type="match status" value="1"/>
</dbReference>
<protein>
    <recommendedName>
        <fullName evidence="5">PIPK domain-containing protein</fullName>
    </recommendedName>
</protein>
<dbReference type="Pfam" id="PF01504">
    <property type="entry name" value="PIP5K"/>
    <property type="match status" value="1"/>
</dbReference>
<feature type="compositionally biased region" description="Low complexity" evidence="4">
    <location>
        <begin position="201"/>
        <end position="216"/>
    </location>
</feature>
<dbReference type="Gene3D" id="3.30.810.10">
    <property type="entry name" value="2-Layer Sandwich"/>
    <property type="match status" value="1"/>
</dbReference>
<gene>
    <name evidence="6" type="ORF">IAR55_001172</name>
</gene>
<dbReference type="GO" id="GO:0010008">
    <property type="term" value="C:endosome membrane"/>
    <property type="evidence" value="ECO:0007669"/>
    <property type="project" value="TreeGrafter"/>
</dbReference>
<organism evidence="6 7">
    <name type="scientific">Kwoniella newhampshirensis</name>
    <dbReference type="NCBI Taxonomy" id="1651941"/>
    <lineage>
        <taxon>Eukaryota</taxon>
        <taxon>Fungi</taxon>
        <taxon>Dikarya</taxon>
        <taxon>Basidiomycota</taxon>
        <taxon>Agaricomycotina</taxon>
        <taxon>Tremellomycetes</taxon>
        <taxon>Tremellales</taxon>
        <taxon>Cryptococcaceae</taxon>
        <taxon>Kwoniella</taxon>
    </lineage>
</organism>
<keyword evidence="1 3" id="KW-0547">Nucleotide-binding</keyword>
<evidence type="ECO:0000256" key="4">
    <source>
        <dbReference type="SAM" id="MobiDB-lite"/>
    </source>
</evidence>
<comment type="caution">
    <text evidence="6">The sequence shown here is derived from an EMBL/GenBank/DDBJ whole genome shotgun (WGS) entry which is preliminary data.</text>
</comment>
<feature type="region of interest" description="Disordered" evidence="4">
    <location>
        <begin position="457"/>
        <end position="493"/>
    </location>
</feature>
<feature type="region of interest" description="Disordered" evidence="4">
    <location>
        <begin position="690"/>
        <end position="727"/>
    </location>
</feature>
<feature type="region of interest" description="Disordered" evidence="4">
    <location>
        <begin position="1"/>
        <end position="48"/>
    </location>
</feature>
<feature type="region of interest" description="Disordered" evidence="4">
    <location>
        <begin position="989"/>
        <end position="1009"/>
    </location>
</feature>
<dbReference type="InterPro" id="IPR027483">
    <property type="entry name" value="PInositol-4-P-4/5-kinase_C_sf"/>
</dbReference>
<dbReference type="GO" id="GO:0000285">
    <property type="term" value="F:1-phosphatidylinositol-3-phosphate 5-kinase activity"/>
    <property type="evidence" value="ECO:0007669"/>
    <property type="project" value="InterPro"/>
</dbReference>
<evidence type="ECO:0000256" key="1">
    <source>
        <dbReference type="ARBA" id="ARBA00022741"/>
    </source>
</evidence>
<evidence type="ECO:0000259" key="5">
    <source>
        <dbReference type="PROSITE" id="PS51455"/>
    </source>
</evidence>
<feature type="region of interest" description="Disordered" evidence="4">
    <location>
        <begin position="1127"/>
        <end position="1151"/>
    </location>
</feature>
<dbReference type="PANTHER" id="PTHR45748:SF7">
    <property type="entry name" value="1-PHOSPHATIDYLINOSITOL 3-PHOSPHATE 5-KINASE-RELATED"/>
    <property type="match status" value="1"/>
</dbReference>
<dbReference type="GO" id="GO:0005524">
    <property type="term" value="F:ATP binding"/>
    <property type="evidence" value="ECO:0007669"/>
    <property type="project" value="UniProtKB-UniRule"/>
</dbReference>
<name>A0AAW0Z4Y2_9TREE</name>
<feature type="compositionally biased region" description="Basic and acidic residues" evidence="4">
    <location>
        <begin position="146"/>
        <end position="167"/>
    </location>
</feature>
<accession>A0AAW0Z4Y2</accession>
<feature type="compositionally biased region" description="Polar residues" evidence="4">
    <location>
        <begin position="1194"/>
        <end position="1220"/>
    </location>
</feature>
<feature type="region of interest" description="Disordered" evidence="4">
    <location>
        <begin position="146"/>
        <end position="250"/>
    </location>
</feature>
<feature type="compositionally biased region" description="Low complexity" evidence="4">
    <location>
        <begin position="9"/>
        <end position="22"/>
    </location>
</feature>
<dbReference type="PROSITE" id="PS51455">
    <property type="entry name" value="PIPK"/>
    <property type="match status" value="1"/>
</dbReference>
<keyword evidence="3" id="KW-0808">Transferase</keyword>
<feature type="region of interest" description="Disordered" evidence="4">
    <location>
        <begin position="1171"/>
        <end position="1247"/>
    </location>
</feature>
<feature type="compositionally biased region" description="Polar residues" evidence="4">
    <location>
        <begin position="585"/>
        <end position="596"/>
    </location>
</feature>
<dbReference type="SMART" id="SM00330">
    <property type="entry name" value="PIPKc"/>
    <property type="match status" value="1"/>
</dbReference>
<evidence type="ECO:0000256" key="2">
    <source>
        <dbReference type="ARBA" id="ARBA00022840"/>
    </source>
</evidence>
<feature type="region of interest" description="Disordered" evidence="4">
    <location>
        <begin position="571"/>
        <end position="608"/>
    </location>
</feature>
<proteinExistence type="predicted"/>
<evidence type="ECO:0000313" key="7">
    <source>
        <dbReference type="Proteomes" id="UP001388673"/>
    </source>
</evidence>
<dbReference type="KEGG" id="kne:92178431"/>
<feature type="compositionally biased region" description="Basic and acidic residues" evidence="4">
    <location>
        <begin position="175"/>
        <end position="187"/>
    </location>
</feature>